<organism evidence="2 3">
    <name type="scientific">Bosea rubneri</name>
    <dbReference type="NCBI Taxonomy" id="3075434"/>
    <lineage>
        <taxon>Bacteria</taxon>
        <taxon>Pseudomonadati</taxon>
        <taxon>Pseudomonadota</taxon>
        <taxon>Alphaproteobacteria</taxon>
        <taxon>Hyphomicrobiales</taxon>
        <taxon>Boseaceae</taxon>
        <taxon>Bosea</taxon>
    </lineage>
</organism>
<dbReference type="EMBL" id="JAWDID010000037">
    <property type="protein sequence ID" value="MDU0342296.1"/>
    <property type="molecule type" value="Genomic_DNA"/>
</dbReference>
<comment type="caution">
    <text evidence="2">The sequence shown here is derived from an EMBL/GenBank/DDBJ whole genome shotgun (WGS) entry which is preliminary data.</text>
</comment>
<gene>
    <name evidence="2" type="ORF">RKE40_20550</name>
</gene>
<keyword evidence="1" id="KW-0812">Transmembrane</keyword>
<evidence type="ECO:0000313" key="3">
    <source>
        <dbReference type="Proteomes" id="UP001254257"/>
    </source>
</evidence>
<name>A0ABU3SC73_9HYPH</name>
<evidence type="ECO:0000313" key="2">
    <source>
        <dbReference type="EMBL" id="MDU0342296.1"/>
    </source>
</evidence>
<feature type="transmembrane region" description="Helical" evidence="1">
    <location>
        <begin position="30"/>
        <end position="51"/>
    </location>
</feature>
<keyword evidence="1" id="KW-0472">Membrane</keyword>
<sequence>MRAPDAGAGNKPAPLRVIQVRTTRRRTGMVMALLAALIAVVSLASLFYAVLGA</sequence>
<reference evidence="2 3" key="1">
    <citation type="submission" date="2023-09" db="EMBL/GenBank/DDBJ databases">
        <title>Whole genome shotgun sequencing (WGS) of Bosea sp. ZW T0_25, isolated from stored onions (Allium cepa).</title>
        <authorList>
            <person name="Stoll D.A."/>
            <person name="Huch M."/>
        </authorList>
    </citation>
    <scope>NUCLEOTIDE SEQUENCE [LARGE SCALE GENOMIC DNA]</scope>
    <source>
        <strain evidence="2 3">ZW T0_25</strain>
    </source>
</reference>
<evidence type="ECO:0000256" key="1">
    <source>
        <dbReference type="SAM" id="Phobius"/>
    </source>
</evidence>
<accession>A0ABU3SC73</accession>
<protein>
    <submittedName>
        <fullName evidence="2">Uncharacterized protein</fullName>
    </submittedName>
</protein>
<dbReference type="RefSeq" id="WP_157089772.1">
    <property type="nucleotide sequence ID" value="NZ_JAWDID010000037.1"/>
</dbReference>
<dbReference type="Proteomes" id="UP001254257">
    <property type="component" value="Unassembled WGS sequence"/>
</dbReference>
<keyword evidence="1" id="KW-1133">Transmembrane helix</keyword>
<keyword evidence="3" id="KW-1185">Reference proteome</keyword>
<proteinExistence type="predicted"/>